<sequence>MDDSGTPTDNLQIESQDGCHPGDGRGSIVTRLPSASDENENQLDGDGQERLSSAASAMGRPDVLAQDSLNNNDNCPASNEVAAFESSENAPGESPRDGQALVGKDKKAPGKRSPRTKRGPMKKIPQDSRVLFPGGGL</sequence>
<reference evidence="2" key="2">
    <citation type="submission" date="2025-09" db="UniProtKB">
        <authorList>
            <consortium name="Ensembl"/>
        </authorList>
    </citation>
    <scope>IDENTIFICATION</scope>
</reference>
<organism evidence="2 3">
    <name type="scientific">Neovison vison</name>
    <name type="common">American mink</name>
    <name type="synonym">Mustela vison</name>
    <dbReference type="NCBI Taxonomy" id="452646"/>
    <lineage>
        <taxon>Eukaryota</taxon>
        <taxon>Metazoa</taxon>
        <taxon>Chordata</taxon>
        <taxon>Craniata</taxon>
        <taxon>Vertebrata</taxon>
        <taxon>Euteleostomi</taxon>
        <taxon>Mammalia</taxon>
        <taxon>Eutheria</taxon>
        <taxon>Laurasiatheria</taxon>
        <taxon>Carnivora</taxon>
        <taxon>Caniformia</taxon>
        <taxon>Musteloidea</taxon>
        <taxon>Mustelidae</taxon>
        <taxon>Mustelinae</taxon>
        <taxon>Neogale</taxon>
    </lineage>
</organism>
<accession>A0A8C7AEQ9</accession>
<dbReference type="PANTHER" id="PTHR28581:SF1">
    <property type="entry name" value="CONSORTIN"/>
    <property type="match status" value="1"/>
</dbReference>
<evidence type="ECO:0000313" key="3">
    <source>
        <dbReference type="Proteomes" id="UP000694425"/>
    </source>
</evidence>
<feature type="region of interest" description="Disordered" evidence="1">
    <location>
        <begin position="1"/>
        <end position="137"/>
    </location>
</feature>
<dbReference type="GO" id="GO:0042998">
    <property type="term" value="P:positive regulation of Golgi to plasma membrane protein transport"/>
    <property type="evidence" value="ECO:0007669"/>
    <property type="project" value="TreeGrafter"/>
</dbReference>
<dbReference type="AlphaFoldDB" id="A0A8C7AEQ9"/>
<reference evidence="2" key="1">
    <citation type="submission" date="2025-08" db="UniProtKB">
        <authorList>
            <consortium name="Ensembl"/>
        </authorList>
    </citation>
    <scope>IDENTIFICATION</scope>
</reference>
<dbReference type="Proteomes" id="UP000694425">
    <property type="component" value="Unplaced"/>
</dbReference>
<evidence type="ECO:0000313" key="2">
    <source>
        <dbReference type="Ensembl" id="ENSNVIP00000004476.1"/>
    </source>
</evidence>
<feature type="compositionally biased region" description="Polar residues" evidence="1">
    <location>
        <begin position="1"/>
        <end position="15"/>
    </location>
</feature>
<dbReference type="GO" id="GO:0005802">
    <property type="term" value="C:trans-Golgi network"/>
    <property type="evidence" value="ECO:0007669"/>
    <property type="project" value="InterPro"/>
</dbReference>
<protein>
    <submittedName>
        <fullName evidence="2">Consortin, connexin sorting protein</fullName>
    </submittedName>
</protein>
<dbReference type="Ensembl" id="ENSNVIT00000005278.1">
    <property type="protein sequence ID" value="ENSNVIP00000004476.1"/>
    <property type="gene ID" value="ENSNVIG00000003578.1"/>
</dbReference>
<dbReference type="GO" id="GO:0005886">
    <property type="term" value="C:plasma membrane"/>
    <property type="evidence" value="ECO:0007669"/>
    <property type="project" value="TreeGrafter"/>
</dbReference>
<proteinExistence type="predicted"/>
<keyword evidence="3" id="KW-1185">Reference proteome</keyword>
<evidence type="ECO:0000256" key="1">
    <source>
        <dbReference type="SAM" id="MobiDB-lite"/>
    </source>
</evidence>
<dbReference type="GeneTree" id="ENSGT00390000005861"/>
<feature type="compositionally biased region" description="Basic residues" evidence="1">
    <location>
        <begin position="109"/>
        <end position="121"/>
    </location>
</feature>
<feature type="compositionally biased region" description="Polar residues" evidence="1">
    <location>
        <begin position="67"/>
        <end position="77"/>
    </location>
</feature>
<name>A0A8C7AEQ9_NEOVI</name>
<dbReference type="GO" id="GO:0030133">
    <property type="term" value="C:transport vesicle"/>
    <property type="evidence" value="ECO:0007669"/>
    <property type="project" value="TreeGrafter"/>
</dbReference>
<dbReference type="PANTHER" id="PTHR28581">
    <property type="entry name" value="CONSORTIN"/>
    <property type="match status" value="1"/>
</dbReference>
<dbReference type="GO" id="GO:0071253">
    <property type="term" value="F:connexin binding"/>
    <property type="evidence" value="ECO:0007669"/>
    <property type="project" value="InterPro"/>
</dbReference>
<dbReference type="InterPro" id="IPR042318">
    <property type="entry name" value="Consortin"/>
</dbReference>